<organism evidence="1 2">
    <name type="scientific">Arctia plantaginis</name>
    <name type="common">Wood tiger moth</name>
    <name type="synonym">Phalaena plantaginis</name>
    <dbReference type="NCBI Taxonomy" id="874455"/>
    <lineage>
        <taxon>Eukaryota</taxon>
        <taxon>Metazoa</taxon>
        <taxon>Ecdysozoa</taxon>
        <taxon>Arthropoda</taxon>
        <taxon>Hexapoda</taxon>
        <taxon>Insecta</taxon>
        <taxon>Pterygota</taxon>
        <taxon>Neoptera</taxon>
        <taxon>Endopterygota</taxon>
        <taxon>Lepidoptera</taxon>
        <taxon>Glossata</taxon>
        <taxon>Ditrysia</taxon>
        <taxon>Noctuoidea</taxon>
        <taxon>Erebidae</taxon>
        <taxon>Arctiinae</taxon>
        <taxon>Arctia</taxon>
    </lineage>
</organism>
<keyword evidence="2" id="KW-1185">Reference proteome</keyword>
<proteinExistence type="predicted"/>
<dbReference type="EMBL" id="CADEBC010000520">
    <property type="protein sequence ID" value="CAB3244198.1"/>
    <property type="molecule type" value="Genomic_DNA"/>
</dbReference>
<comment type="caution">
    <text evidence="1">The sequence shown here is derived from an EMBL/GenBank/DDBJ whole genome shotgun (WGS) entry which is preliminary data.</text>
</comment>
<evidence type="ECO:0000313" key="2">
    <source>
        <dbReference type="Proteomes" id="UP000494106"/>
    </source>
</evidence>
<evidence type="ECO:0000313" key="1">
    <source>
        <dbReference type="EMBL" id="CAB3244198.1"/>
    </source>
</evidence>
<reference evidence="1 2" key="1">
    <citation type="submission" date="2020-04" db="EMBL/GenBank/DDBJ databases">
        <authorList>
            <person name="Wallbank WR R."/>
            <person name="Pardo Diaz C."/>
            <person name="Kozak K."/>
            <person name="Martin S."/>
            <person name="Jiggins C."/>
            <person name="Moest M."/>
            <person name="Warren A I."/>
            <person name="Byers J.R.P. K."/>
            <person name="Montejo-Kovacevich G."/>
            <person name="Yen C E."/>
        </authorList>
    </citation>
    <scope>NUCLEOTIDE SEQUENCE [LARGE SCALE GENOMIC DNA]</scope>
</reference>
<protein>
    <submittedName>
        <fullName evidence="1">Uncharacterized protein</fullName>
    </submittedName>
</protein>
<sequence length="96" mass="10842">MNPDQRFNVIAHKFKYRSPLWIESDSDVSKSSSECDRGLCNSDDSIEYRSSDSSGSINNFLDSKVITTFNNTNRSSKFHLCYGPYYAPSPSGQIQT</sequence>
<dbReference type="Proteomes" id="UP000494106">
    <property type="component" value="Unassembled WGS sequence"/>
</dbReference>
<name>A0A8S1ACG0_ARCPL</name>
<accession>A0A8S1ACG0</accession>
<dbReference type="OrthoDB" id="7359724at2759"/>
<dbReference type="AlphaFoldDB" id="A0A8S1ACG0"/>
<gene>
    <name evidence="1" type="ORF">APLA_LOCUS9865</name>
</gene>